<feature type="signal peptide" evidence="6">
    <location>
        <begin position="1"/>
        <end position="21"/>
    </location>
</feature>
<comment type="subcellular location">
    <subcellularLocation>
        <location evidence="1">Cell outer membrane</location>
    </subcellularLocation>
</comment>
<comment type="caution">
    <text evidence="9">The sequence shown here is derived from an EMBL/GenBank/DDBJ whole genome shotgun (WGS) entry which is preliminary data.</text>
</comment>
<dbReference type="InterPro" id="IPR033985">
    <property type="entry name" value="SusD-like_N"/>
</dbReference>
<dbReference type="InterPro" id="IPR012944">
    <property type="entry name" value="SusD_RagB_dom"/>
</dbReference>
<name>A0AAE3M2J2_9BACT</name>
<dbReference type="Pfam" id="PF14322">
    <property type="entry name" value="SusD-like_3"/>
    <property type="match status" value="1"/>
</dbReference>
<evidence type="ECO:0000256" key="4">
    <source>
        <dbReference type="ARBA" id="ARBA00023136"/>
    </source>
</evidence>
<keyword evidence="10" id="KW-1185">Reference proteome</keyword>
<gene>
    <name evidence="9" type="ORF">OM075_04845</name>
</gene>
<evidence type="ECO:0000259" key="7">
    <source>
        <dbReference type="Pfam" id="PF07980"/>
    </source>
</evidence>
<reference evidence="9" key="1">
    <citation type="submission" date="2022-10" db="EMBL/GenBank/DDBJ databases">
        <authorList>
            <person name="Yu W.X."/>
        </authorList>
    </citation>
    <scope>NUCLEOTIDE SEQUENCE</scope>
    <source>
        <strain evidence="9">AAT</strain>
    </source>
</reference>
<evidence type="ECO:0000259" key="8">
    <source>
        <dbReference type="Pfam" id="PF14322"/>
    </source>
</evidence>
<accession>A0AAE3M2J2</accession>
<evidence type="ECO:0000256" key="3">
    <source>
        <dbReference type="ARBA" id="ARBA00022729"/>
    </source>
</evidence>
<proteinExistence type="inferred from homology"/>
<evidence type="ECO:0000256" key="5">
    <source>
        <dbReference type="ARBA" id="ARBA00023237"/>
    </source>
</evidence>
<dbReference type="Pfam" id="PF07980">
    <property type="entry name" value="SusD_RagB"/>
    <property type="match status" value="1"/>
</dbReference>
<dbReference type="Proteomes" id="UP001209229">
    <property type="component" value="Unassembled WGS sequence"/>
</dbReference>
<dbReference type="SUPFAM" id="SSF48452">
    <property type="entry name" value="TPR-like"/>
    <property type="match status" value="1"/>
</dbReference>
<dbReference type="CDD" id="cd08977">
    <property type="entry name" value="SusD"/>
    <property type="match status" value="1"/>
</dbReference>
<feature type="domain" description="RagB/SusD" evidence="7">
    <location>
        <begin position="354"/>
        <end position="508"/>
    </location>
</feature>
<feature type="chain" id="PRO_5042189913" evidence="6">
    <location>
        <begin position="22"/>
        <end position="508"/>
    </location>
</feature>
<evidence type="ECO:0000313" key="10">
    <source>
        <dbReference type="Proteomes" id="UP001209229"/>
    </source>
</evidence>
<evidence type="ECO:0000256" key="2">
    <source>
        <dbReference type="ARBA" id="ARBA00006275"/>
    </source>
</evidence>
<evidence type="ECO:0000256" key="1">
    <source>
        <dbReference type="ARBA" id="ARBA00004442"/>
    </source>
</evidence>
<keyword evidence="5" id="KW-0998">Cell outer membrane</keyword>
<evidence type="ECO:0000313" key="9">
    <source>
        <dbReference type="EMBL" id="MCW3785781.1"/>
    </source>
</evidence>
<dbReference type="PROSITE" id="PS51257">
    <property type="entry name" value="PROKAR_LIPOPROTEIN"/>
    <property type="match status" value="1"/>
</dbReference>
<feature type="domain" description="SusD-like N-terminal" evidence="8">
    <location>
        <begin position="102"/>
        <end position="226"/>
    </location>
</feature>
<dbReference type="Gene3D" id="1.25.40.390">
    <property type="match status" value="1"/>
</dbReference>
<dbReference type="GO" id="GO:0009279">
    <property type="term" value="C:cell outer membrane"/>
    <property type="evidence" value="ECO:0007669"/>
    <property type="project" value="UniProtKB-SubCell"/>
</dbReference>
<dbReference type="InterPro" id="IPR011990">
    <property type="entry name" value="TPR-like_helical_dom_sf"/>
</dbReference>
<dbReference type="AlphaFoldDB" id="A0AAE3M2J2"/>
<protein>
    <submittedName>
        <fullName evidence="9">RagB/SusD family nutrient uptake outer membrane protein</fullName>
    </submittedName>
</protein>
<dbReference type="EMBL" id="JAPDPJ010000006">
    <property type="protein sequence ID" value="MCW3785781.1"/>
    <property type="molecule type" value="Genomic_DNA"/>
</dbReference>
<sequence>MKKFINAIILAVLLGFTSCSEDFLTVEPTDSQEAGGAATEGAILSNLGAAYQILLFDSYADYSYNSVPLMSDLRSDDIYKGGGDAGDQRMLYLLSQFNLNANETAAGLWNIYYSGLSRCNNVIIACENAVDVDEASLNQYKAEAHFLRAYYVHWLWKFWGNIPYFEEDLPAPYMAPQYTADQIYNELIEDVDFAIDGDKLPMRPEATDDGRASKAAAMLLKARIVLYQKDQTRYAEVLSDMEEIYASGAYYLTDYASIWDREGEFGPGSIFEANQLAEGKDWGAAWQGYGTNLPAFISPNGLKEDTEDLLSEKTEYKGGWGFGPVRTEVLSLFEAGDERLPASVNQFEEGTYTARFQNTGLFMAKYSARVDYNDAPYTEDLNYENNVRIFRYAEVLLNAAELIVVHGQTPGTDLTAQGCLDEIRTRAGLGSVDATADNIKLERRREFLGEGMRFWDLVRWGDTNVLTESIPEFSSERTWSDDMKYMPIPQSEIDKTEGEFKLVQNSGY</sequence>
<comment type="similarity">
    <text evidence="2">Belongs to the SusD family.</text>
</comment>
<keyword evidence="3 6" id="KW-0732">Signal</keyword>
<organism evidence="9 10">
    <name type="scientific">Plebeiibacterium sediminum</name>
    <dbReference type="NCBI Taxonomy" id="2992112"/>
    <lineage>
        <taxon>Bacteria</taxon>
        <taxon>Pseudomonadati</taxon>
        <taxon>Bacteroidota</taxon>
        <taxon>Bacteroidia</taxon>
        <taxon>Marinilabiliales</taxon>
        <taxon>Marinilabiliaceae</taxon>
        <taxon>Plebeiibacterium</taxon>
    </lineage>
</organism>
<dbReference type="RefSeq" id="WP_301189352.1">
    <property type="nucleotide sequence ID" value="NZ_JAPDPJ010000006.1"/>
</dbReference>
<keyword evidence="4" id="KW-0472">Membrane</keyword>
<evidence type="ECO:0000256" key="6">
    <source>
        <dbReference type="SAM" id="SignalP"/>
    </source>
</evidence>